<gene>
    <name evidence="1" type="ORF">WAK64_09395</name>
</gene>
<accession>A0ABU8HDK5</accession>
<dbReference type="EMBL" id="JBBAXC010000006">
    <property type="protein sequence ID" value="MEI5907271.1"/>
    <property type="molecule type" value="Genomic_DNA"/>
</dbReference>
<keyword evidence="2" id="KW-1185">Reference proteome</keyword>
<reference evidence="1 2" key="1">
    <citation type="journal article" date="2018" name="J. Microbiol.">
        <title>Bacillus spongiae sp. nov., isolated from sponge of Jeju Island.</title>
        <authorList>
            <person name="Lee G.E."/>
            <person name="Im W.T."/>
            <person name="Park J.S."/>
        </authorList>
    </citation>
    <scope>NUCLEOTIDE SEQUENCE [LARGE SCALE GENOMIC DNA]</scope>
    <source>
        <strain evidence="1 2">135PIL107-10</strain>
    </source>
</reference>
<dbReference type="Pfam" id="PF13031">
    <property type="entry name" value="DUF3892"/>
    <property type="match status" value="1"/>
</dbReference>
<protein>
    <submittedName>
        <fullName evidence="1">DUF3892 domain-containing protein</fullName>
    </submittedName>
</protein>
<name>A0ABU8HDK5_9BACI</name>
<proteinExistence type="predicted"/>
<evidence type="ECO:0000313" key="1">
    <source>
        <dbReference type="EMBL" id="MEI5907271.1"/>
    </source>
</evidence>
<dbReference type="InterPro" id="IPR024997">
    <property type="entry name" value="DUF3892"/>
</dbReference>
<organism evidence="1 2">
    <name type="scientific">Bacillus spongiae</name>
    <dbReference type="NCBI Taxonomy" id="2683610"/>
    <lineage>
        <taxon>Bacteria</taxon>
        <taxon>Bacillati</taxon>
        <taxon>Bacillota</taxon>
        <taxon>Bacilli</taxon>
        <taxon>Bacillales</taxon>
        <taxon>Bacillaceae</taxon>
        <taxon>Bacillus</taxon>
    </lineage>
</organism>
<sequence>MEYLQKVQRSHDGTILNFQTSTGRIISYRKAVQEVKDGCIAGVMLNEANHEYEQLSAEVNGDTLFQEYPDIF</sequence>
<comment type="caution">
    <text evidence="1">The sequence shown here is derived from an EMBL/GenBank/DDBJ whole genome shotgun (WGS) entry which is preliminary data.</text>
</comment>
<dbReference type="RefSeq" id="WP_336586706.1">
    <property type="nucleotide sequence ID" value="NZ_JBBAXC010000006.1"/>
</dbReference>
<dbReference type="Proteomes" id="UP001312865">
    <property type="component" value="Unassembled WGS sequence"/>
</dbReference>
<evidence type="ECO:0000313" key="2">
    <source>
        <dbReference type="Proteomes" id="UP001312865"/>
    </source>
</evidence>